<dbReference type="Pfam" id="PF00291">
    <property type="entry name" value="PALP"/>
    <property type="match status" value="1"/>
</dbReference>
<dbReference type="InterPro" id="IPR001926">
    <property type="entry name" value="TrpB-like_PALP"/>
</dbReference>
<dbReference type="Proteomes" id="UP000669179">
    <property type="component" value="Unassembled WGS sequence"/>
</dbReference>
<dbReference type="InterPro" id="IPR001216">
    <property type="entry name" value="P-phosphate_BS"/>
</dbReference>
<dbReference type="SUPFAM" id="SSF53686">
    <property type="entry name" value="Tryptophan synthase beta subunit-like PLP-dependent enzymes"/>
    <property type="match status" value="1"/>
</dbReference>
<dbReference type="GO" id="GO:0016765">
    <property type="term" value="F:transferase activity, transferring alkyl or aryl (other than methyl) groups"/>
    <property type="evidence" value="ECO:0007669"/>
    <property type="project" value="UniProtKB-ARBA"/>
</dbReference>
<comment type="cofactor">
    <cofactor evidence="1">
        <name>pyridoxal 5'-phosphate</name>
        <dbReference type="ChEBI" id="CHEBI:597326"/>
    </cofactor>
</comment>
<comment type="caution">
    <text evidence="4">The sequence shown here is derived from an EMBL/GenBank/DDBJ whole genome shotgun (WGS) entry which is preliminary data.</text>
</comment>
<evidence type="ECO:0000259" key="3">
    <source>
        <dbReference type="Pfam" id="PF00291"/>
    </source>
</evidence>
<proteinExistence type="predicted"/>
<dbReference type="Gene3D" id="3.40.50.1100">
    <property type="match status" value="2"/>
</dbReference>
<keyword evidence="5" id="KW-1185">Reference proteome</keyword>
<organism evidence="4 5">
    <name type="scientific">Actinomadura barringtoniae</name>
    <dbReference type="NCBI Taxonomy" id="1427535"/>
    <lineage>
        <taxon>Bacteria</taxon>
        <taxon>Bacillati</taxon>
        <taxon>Actinomycetota</taxon>
        <taxon>Actinomycetes</taxon>
        <taxon>Streptosporangiales</taxon>
        <taxon>Thermomonosporaceae</taxon>
        <taxon>Actinomadura</taxon>
    </lineage>
</organism>
<gene>
    <name evidence="4" type="ORF">J4573_31750</name>
</gene>
<sequence length="276" mass="29761">MPIWIDGIRIWLKLEGQNPTGSVKDRAAVAMLRGRIRSGELHPESIILDASNGNMASALACYGRALGLETHIVCTAPTATERQMIDLFGATLIENDLGPHLHDGHRKCLELVNRRDQPYCYLDQLHNPNNPRAHETETGPEILRGLPGVRLIVGSLGTGGTMLGVGRAVRRLRVMVAAVTAAPGSRMPGLGSFADGDRVSPFITQAEEERLFSACEQVTTHEATHWQRALVDHGLSCGLQTGAVVAAALTLAHKHNLRDGTVVISGDAGWKTWPTP</sequence>
<reference evidence="4" key="1">
    <citation type="submission" date="2021-03" db="EMBL/GenBank/DDBJ databases">
        <authorList>
            <person name="Kanchanasin P."/>
            <person name="Saeng-In P."/>
            <person name="Phongsopitanun W."/>
            <person name="Yuki M."/>
            <person name="Kudo T."/>
            <person name="Ohkuma M."/>
            <person name="Tanasupawat S."/>
        </authorList>
    </citation>
    <scope>NUCLEOTIDE SEQUENCE</scope>
    <source>
        <strain evidence="4">GKU 128</strain>
    </source>
</reference>
<dbReference type="InterPro" id="IPR050214">
    <property type="entry name" value="Cys_Synth/Cystath_Beta-Synth"/>
</dbReference>
<accession>A0A939T6A6</accession>
<dbReference type="InterPro" id="IPR036052">
    <property type="entry name" value="TrpB-like_PALP_sf"/>
</dbReference>
<dbReference type="AlphaFoldDB" id="A0A939T6A6"/>
<name>A0A939T6A6_9ACTN</name>
<feature type="domain" description="Tryptophan synthase beta chain-like PALP" evidence="3">
    <location>
        <begin position="7"/>
        <end position="264"/>
    </location>
</feature>
<evidence type="ECO:0000256" key="2">
    <source>
        <dbReference type="ARBA" id="ARBA00022898"/>
    </source>
</evidence>
<dbReference type="PROSITE" id="PS00901">
    <property type="entry name" value="CYS_SYNTHASE"/>
    <property type="match status" value="1"/>
</dbReference>
<evidence type="ECO:0000313" key="4">
    <source>
        <dbReference type="EMBL" id="MBO2451703.1"/>
    </source>
</evidence>
<dbReference type="GO" id="GO:0006535">
    <property type="term" value="P:cysteine biosynthetic process from serine"/>
    <property type="evidence" value="ECO:0007669"/>
    <property type="project" value="InterPro"/>
</dbReference>
<dbReference type="EMBL" id="JAGEOJ010000014">
    <property type="protein sequence ID" value="MBO2451703.1"/>
    <property type="molecule type" value="Genomic_DNA"/>
</dbReference>
<evidence type="ECO:0000256" key="1">
    <source>
        <dbReference type="ARBA" id="ARBA00001933"/>
    </source>
</evidence>
<dbReference type="PANTHER" id="PTHR10314">
    <property type="entry name" value="CYSTATHIONINE BETA-SYNTHASE"/>
    <property type="match status" value="1"/>
</dbReference>
<keyword evidence="2" id="KW-0663">Pyridoxal phosphate</keyword>
<evidence type="ECO:0000313" key="5">
    <source>
        <dbReference type="Proteomes" id="UP000669179"/>
    </source>
</evidence>
<protein>
    <submittedName>
        <fullName evidence="4">Pyridoxal-phosphate dependent enzyme</fullName>
    </submittedName>
</protein>